<protein>
    <submittedName>
        <fullName evidence="2">Uncharacterized protein</fullName>
    </submittedName>
</protein>
<evidence type="ECO:0000256" key="1">
    <source>
        <dbReference type="SAM" id="Phobius"/>
    </source>
</evidence>
<reference evidence="2" key="2">
    <citation type="journal article" date="2022" name="BMC Genomics">
        <title>Comparative genome analysis of mycobacteria focusing on tRNA and non-coding RNA.</title>
        <authorList>
            <person name="Behra P.R.K."/>
            <person name="Pettersson B.M.F."/>
            <person name="Ramesh M."/>
            <person name="Das S."/>
            <person name="Dasgupta S."/>
            <person name="Kirsebom L.A."/>
        </authorList>
    </citation>
    <scope>NUCLEOTIDE SEQUENCE</scope>
    <source>
        <strain evidence="2">DSM 44838</strain>
    </source>
</reference>
<gene>
    <name evidence="2" type="ORF">H7K45_04780</name>
</gene>
<dbReference type="EMBL" id="JACKVK010000003">
    <property type="protein sequence ID" value="MCV7419848.1"/>
    <property type="molecule type" value="Genomic_DNA"/>
</dbReference>
<dbReference type="Proteomes" id="UP001141629">
    <property type="component" value="Unassembled WGS sequence"/>
</dbReference>
<dbReference type="AlphaFoldDB" id="A0A9X2YI85"/>
<keyword evidence="3" id="KW-1185">Reference proteome</keyword>
<sequence length="53" mass="5562">MTATFGVDDLAFVLGSLLEFVLAEVLGLLGMLAAIGMRLLGGHHYLVQVSCVV</sequence>
<organism evidence="2 3">
    <name type="scientific">Mycobacterium yunnanensis</name>
    <dbReference type="NCBI Taxonomy" id="368477"/>
    <lineage>
        <taxon>Bacteria</taxon>
        <taxon>Bacillati</taxon>
        <taxon>Actinomycetota</taxon>
        <taxon>Actinomycetes</taxon>
        <taxon>Mycobacteriales</taxon>
        <taxon>Mycobacteriaceae</taxon>
        <taxon>Mycobacterium</taxon>
    </lineage>
</organism>
<keyword evidence="1" id="KW-1133">Transmembrane helix</keyword>
<comment type="caution">
    <text evidence="2">The sequence shown here is derived from an EMBL/GenBank/DDBJ whole genome shotgun (WGS) entry which is preliminary data.</text>
</comment>
<name>A0A9X2YI85_9MYCO</name>
<keyword evidence="1" id="KW-0472">Membrane</keyword>
<keyword evidence="1" id="KW-0812">Transmembrane</keyword>
<evidence type="ECO:0000313" key="2">
    <source>
        <dbReference type="EMBL" id="MCV7419848.1"/>
    </source>
</evidence>
<dbReference type="RefSeq" id="WP_263994629.1">
    <property type="nucleotide sequence ID" value="NZ_JACKVK010000003.1"/>
</dbReference>
<feature type="transmembrane region" description="Helical" evidence="1">
    <location>
        <begin position="12"/>
        <end position="35"/>
    </location>
</feature>
<evidence type="ECO:0000313" key="3">
    <source>
        <dbReference type="Proteomes" id="UP001141629"/>
    </source>
</evidence>
<reference evidence="2" key="1">
    <citation type="submission" date="2020-07" db="EMBL/GenBank/DDBJ databases">
        <authorList>
            <person name="Pettersson B.M.F."/>
            <person name="Behra P.R.K."/>
            <person name="Ramesh M."/>
            <person name="Das S."/>
            <person name="Dasgupta S."/>
            <person name="Kirsebom L.A."/>
        </authorList>
    </citation>
    <scope>NUCLEOTIDE SEQUENCE</scope>
    <source>
        <strain evidence="2">DSM 44838</strain>
    </source>
</reference>
<proteinExistence type="predicted"/>
<accession>A0A9X2YI85</accession>